<name>A0A136IQ77_9PEZI</name>
<accession>A0A136IQ77</accession>
<dbReference type="EMBL" id="KQ964264">
    <property type="protein sequence ID" value="KXJ87064.1"/>
    <property type="molecule type" value="Genomic_DNA"/>
</dbReference>
<evidence type="ECO:0000313" key="3">
    <source>
        <dbReference type="EMBL" id="KXJ87064.1"/>
    </source>
</evidence>
<dbReference type="STRING" id="196109.A0A136IQ77"/>
<dbReference type="AlphaFoldDB" id="A0A136IQ77"/>
<dbReference type="OrthoDB" id="5347061at2759"/>
<organism evidence="3 4">
    <name type="scientific">Microdochium bolleyi</name>
    <dbReference type="NCBI Taxonomy" id="196109"/>
    <lineage>
        <taxon>Eukaryota</taxon>
        <taxon>Fungi</taxon>
        <taxon>Dikarya</taxon>
        <taxon>Ascomycota</taxon>
        <taxon>Pezizomycotina</taxon>
        <taxon>Sordariomycetes</taxon>
        <taxon>Xylariomycetidae</taxon>
        <taxon>Xylariales</taxon>
        <taxon>Microdochiaceae</taxon>
        <taxon>Microdochium</taxon>
    </lineage>
</organism>
<dbReference type="Pfam" id="PF06985">
    <property type="entry name" value="HET"/>
    <property type="match status" value="1"/>
</dbReference>
<dbReference type="InterPro" id="IPR010730">
    <property type="entry name" value="HET"/>
</dbReference>
<evidence type="ECO:0000259" key="2">
    <source>
        <dbReference type="Pfam" id="PF06985"/>
    </source>
</evidence>
<proteinExistence type="predicted"/>
<feature type="compositionally biased region" description="Basic and acidic residues" evidence="1">
    <location>
        <begin position="611"/>
        <end position="620"/>
    </location>
</feature>
<dbReference type="Proteomes" id="UP000070501">
    <property type="component" value="Unassembled WGS sequence"/>
</dbReference>
<keyword evidence="4" id="KW-1185">Reference proteome</keyword>
<protein>
    <submittedName>
        <fullName evidence="3">Heterokaryon incompatibility protein-domain-containing protein</fullName>
    </submittedName>
</protein>
<dbReference type="PANTHER" id="PTHR33112">
    <property type="entry name" value="DOMAIN PROTEIN, PUTATIVE-RELATED"/>
    <property type="match status" value="1"/>
</dbReference>
<feature type="compositionally biased region" description="Low complexity" evidence="1">
    <location>
        <begin position="594"/>
        <end position="604"/>
    </location>
</feature>
<feature type="domain" description="Heterokaryon incompatibility" evidence="2">
    <location>
        <begin position="193"/>
        <end position="366"/>
    </location>
</feature>
<dbReference type="PANTHER" id="PTHR33112:SF10">
    <property type="entry name" value="TOL"/>
    <property type="match status" value="1"/>
</dbReference>
<evidence type="ECO:0000256" key="1">
    <source>
        <dbReference type="SAM" id="MobiDB-lite"/>
    </source>
</evidence>
<gene>
    <name evidence="3" type="ORF">Micbo1qcDRAFT_208461</name>
</gene>
<feature type="region of interest" description="Disordered" evidence="1">
    <location>
        <begin position="589"/>
        <end position="620"/>
    </location>
</feature>
<dbReference type="InParanoid" id="A0A136IQ77"/>
<sequence length="699" mass="77970">MSGSLCQYCWAFFPIGPERRGRVEYYKTARDFVAGTRHTSCPLCMLIRQQLRVAGGNDDDGGDAAELVMYFRDEQTREGDGDAARANISRATLMGNFRNHQHGRVVLSIATCPRSAPPIWERALEITTIPEKHAIVKSWLSECELHHERCRTSVPTGPRTLPRRLIKLGSVAGLATCRLVLSESEPLHESIEYAALSHCWGQTTHPLRTTRANLESLSTRIPTSATGQEGISLPRTFREAIDLCRSLGIWYLWIDSLCIVQDDAEEWATEAARMKDVYANAKLTVAVSDATNCDAGCFVNADSERGIDKVYCLAWDHQEVTRGDCIATATEGSRESRNLSIRIYEGLPGTRTMKANLSKRGWALQELILSRRVVHCTYPEMHWQCASVYQTEAGVVVPDDVFNHGHIRTSWSRPKRHLKDRFPDKLTDIEESSLVELVHESWCQWVENYSARKFTFWSDRLPALAGIVERFAEMSGYTHLLGSWAESIASDLAWSVANISESARERNLPGVPSWSWLAQAGSIDYLTARTYKTIGIPQIQGEVLLVRGNIAWDGVPLLSTLRHAELVLQGRLKWLNIYDPNGSGDALIVREPGGDSARADSGSGPPQAHGGFDKPSARGTRRDLQRTYPCLQLCSTIIKNWPGHEWLDAFLILELVPSSIGHGGASEHGCTRYKRLGIVGAHTSESFFYNTDVTTITLF</sequence>
<evidence type="ECO:0000313" key="4">
    <source>
        <dbReference type="Proteomes" id="UP000070501"/>
    </source>
</evidence>
<reference evidence="4" key="1">
    <citation type="submission" date="2016-02" db="EMBL/GenBank/DDBJ databases">
        <title>Draft genome sequence of Microdochium bolleyi, a fungal endophyte of beachgrass.</title>
        <authorList>
            <consortium name="DOE Joint Genome Institute"/>
            <person name="David A.S."/>
            <person name="May G."/>
            <person name="Haridas S."/>
            <person name="Lim J."/>
            <person name="Wang M."/>
            <person name="Labutti K."/>
            <person name="Lipzen A."/>
            <person name="Barry K."/>
            <person name="Grigoriev I.V."/>
        </authorList>
    </citation>
    <scope>NUCLEOTIDE SEQUENCE [LARGE SCALE GENOMIC DNA]</scope>
    <source>
        <strain evidence="4">J235TASD1</strain>
    </source>
</reference>